<dbReference type="AlphaFoldDB" id="I0H9A1"/>
<dbReference type="KEGG" id="ams:AMIS_43680"/>
<evidence type="ECO:0000313" key="1">
    <source>
        <dbReference type="EMBL" id="BAL89588.1"/>
    </source>
</evidence>
<dbReference type="PATRIC" id="fig|512565.3.peg.4354"/>
<name>I0H9A1_ACTM4</name>
<dbReference type="OrthoDB" id="3293340at2"/>
<protein>
    <submittedName>
        <fullName evidence="1">Uncharacterized protein</fullName>
    </submittedName>
</protein>
<keyword evidence="2" id="KW-1185">Reference proteome</keyword>
<dbReference type="Proteomes" id="UP000007882">
    <property type="component" value="Chromosome"/>
</dbReference>
<evidence type="ECO:0000313" key="2">
    <source>
        <dbReference type="Proteomes" id="UP000007882"/>
    </source>
</evidence>
<proteinExistence type="predicted"/>
<reference evidence="1 2" key="1">
    <citation type="submission" date="2012-02" db="EMBL/GenBank/DDBJ databases">
        <title>Complete genome sequence of Actinoplanes missouriensis 431 (= NBRC 102363).</title>
        <authorList>
            <person name="Ohnishi Y."/>
            <person name="Ishikawa J."/>
            <person name="Sekine M."/>
            <person name="Hosoyama A."/>
            <person name="Harada T."/>
            <person name="Narita H."/>
            <person name="Hata T."/>
            <person name="Konno Y."/>
            <person name="Tutikane K."/>
            <person name="Fujita N."/>
            <person name="Horinouchi S."/>
            <person name="Hayakawa M."/>
        </authorList>
    </citation>
    <scope>NUCLEOTIDE SEQUENCE [LARGE SCALE GENOMIC DNA]</scope>
    <source>
        <strain evidence="2">ATCC 14538 / DSM 43046 / CBS 188.64 / JCM 3121 / NBRC 102363 / NCIMB 12654 / NRRL B-3342 / UNCC 431</strain>
    </source>
</reference>
<dbReference type="EMBL" id="AP012319">
    <property type="protein sequence ID" value="BAL89588.1"/>
    <property type="molecule type" value="Genomic_DNA"/>
</dbReference>
<dbReference type="RefSeq" id="WP_014444482.1">
    <property type="nucleotide sequence ID" value="NC_017093.1"/>
</dbReference>
<sequence>MPVDTFRASYECRLLTGAAAIGAAKRLQGAAYVRHGHLPARALTEDGWLPWHDRVAADRVRWFGVHDEAGGLVAVAQKITVDGRGLASLPAIALLDTSPAEGLGTSRPADVASAARPAAAVPAAPAGAAGLVEQMGDLRSAGALSGLPEPVVEVSGAAKAPHAPLAATMHAYKAIYQDSRHRGDRAWVMSVIPELRTTLRRVAPGGITVGPHPLRISNLHPEVRPDVLAYPAWGLVHGFTARIRAAADAEPDPARRHFLHESADFLDDRNGG</sequence>
<gene>
    <name evidence="1" type="ordered locus">AMIS_43680</name>
</gene>
<organism evidence="1 2">
    <name type="scientific">Actinoplanes missouriensis (strain ATCC 14538 / DSM 43046 / CBS 188.64 / JCM 3121 / NBRC 102363 / NCIMB 12654 / NRRL B-3342 / UNCC 431)</name>
    <dbReference type="NCBI Taxonomy" id="512565"/>
    <lineage>
        <taxon>Bacteria</taxon>
        <taxon>Bacillati</taxon>
        <taxon>Actinomycetota</taxon>
        <taxon>Actinomycetes</taxon>
        <taxon>Micromonosporales</taxon>
        <taxon>Micromonosporaceae</taxon>
        <taxon>Actinoplanes</taxon>
    </lineage>
</organism>
<accession>I0H9A1</accession>
<dbReference type="STRING" id="512565.AMIS_43680"/>
<dbReference type="HOGENOM" id="CLU_1021699_0_0_11"/>